<protein>
    <submittedName>
        <fullName evidence="1">Uncharacterized protein</fullName>
    </submittedName>
</protein>
<proteinExistence type="predicted"/>
<keyword evidence="2" id="KW-1185">Reference proteome</keyword>
<accession>A0ABP4PIV7</accession>
<evidence type="ECO:0000313" key="1">
    <source>
        <dbReference type="EMBL" id="GAA1582593.1"/>
    </source>
</evidence>
<sequence>MKLRHTRVATAGGLRHPNLMSSAGLVPVLALADQTGLHELTQMHLTVPSDKGANTE</sequence>
<reference evidence="2" key="1">
    <citation type="journal article" date="2019" name="Int. J. Syst. Evol. Microbiol.">
        <title>The Global Catalogue of Microorganisms (GCM) 10K type strain sequencing project: providing services to taxonomists for standard genome sequencing and annotation.</title>
        <authorList>
            <consortium name="The Broad Institute Genomics Platform"/>
            <consortium name="The Broad Institute Genome Sequencing Center for Infectious Disease"/>
            <person name="Wu L."/>
            <person name="Ma J."/>
        </authorList>
    </citation>
    <scope>NUCLEOTIDE SEQUENCE [LARGE SCALE GENOMIC DNA]</scope>
    <source>
        <strain evidence="2">JCM 14969</strain>
    </source>
</reference>
<name>A0ABP4PIV7_9ACTN</name>
<gene>
    <name evidence="1" type="ORF">GCM10009789_40460</name>
</gene>
<comment type="caution">
    <text evidence="1">The sequence shown here is derived from an EMBL/GenBank/DDBJ whole genome shotgun (WGS) entry which is preliminary data.</text>
</comment>
<organism evidence="1 2">
    <name type="scientific">Kribbella sancticallisti</name>
    <dbReference type="NCBI Taxonomy" id="460087"/>
    <lineage>
        <taxon>Bacteria</taxon>
        <taxon>Bacillati</taxon>
        <taxon>Actinomycetota</taxon>
        <taxon>Actinomycetes</taxon>
        <taxon>Propionibacteriales</taxon>
        <taxon>Kribbellaceae</taxon>
        <taxon>Kribbella</taxon>
    </lineage>
</organism>
<dbReference type="EMBL" id="BAAAOS010000022">
    <property type="protein sequence ID" value="GAA1582593.1"/>
    <property type="molecule type" value="Genomic_DNA"/>
</dbReference>
<dbReference type="Proteomes" id="UP001500393">
    <property type="component" value="Unassembled WGS sequence"/>
</dbReference>
<evidence type="ECO:0000313" key="2">
    <source>
        <dbReference type="Proteomes" id="UP001500393"/>
    </source>
</evidence>